<accession>A0A1H4G6G6</accession>
<evidence type="ECO:0000256" key="2">
    <source>
        <dbReference type="ARBA" id="ARBA00022729"/>
    </source>
</evidence>
<gene>
    <name evidence="3" type="ORF">SAMN05443667_116100</name>
</gene>
<evidence type="ECO:0000256" key="1">
    <source>
        <dbReference type="ARBA" id="ARBA00005445"/>
    </source>
</evidence>
<dbReference type="EMBL" id="FNRD01000016">
    <property type="protein sequence ID" value="SEB04272.1"/>
    <property type="molecule type" value="Genomic_DNA"/>
</dbReference>
<evidence type="ECO:0000313" key="3">
    <source>
        <dbReference type="EMBL" id="SEB04272.1"/>
    </source>
</evidence>
<keyword evidence="2" id="KW-0732">Signal</keyword>
<comment type="similarity">
    <text evidence="1">Belongs to the ice-binding protein family.</text>
</comment>
<dbReference type="Proteomes" id="UP000198951">
    <property type="component" value="Unassembled WGS sequence"/>
</dbReference>
<organism evidence="3 4">
    <name type="scientific">Flavobacterium gillisiae</name>
    <dbReference type="NCBI Taxonomy" id="150146"/>
    <lineage>
        <taxon>Bacteria</taxon>
        <taxon>Pseudomonadati</taxon>
        <taxon>Bacteroidota</taxon>
        <taxon>Flavobacteriia</taxon>
        <taxon>Flavobacteriales</taxon>
        <taxon>Flavobacteriaceae</taxon>
        <taxon>Flavobacterium</taxon>
    </lineage>
</organism>
<dbReference type="AlphaFoldDB" id="A0A1H4G6G6"/>
<dbReference type="OrthoDB" id="2082707at2"/>
<protein>
    <recommendedName>
        <fullName evidence="5">DUF3494 domain-containing protein</fullName>
    </recommendedName>
</protein>
<proteinExistence type="inferred from homology"/>
<dbReference type="RefSeq" id="WP_091093570.1">
    <property type="nucleotide sequence ID" value="NZ_FNRD01000016.1"/>
</dbReference>
<evidence type="ECO:0008006" key="5">
    <source>
        <dbReference type="Google" id="ProtNLM"/>
    </source>
</evidence>
<dbReference type="STRING" id="150146.SAMN05443667_116100"/>
<evidence type="ECO:0000313" key="4">
    <source>
        <dbReference type="Proteomes" id="UP000198951"/>
    </source>
</evidence>
<sequence length="459" mass="47682">MKNKISLINHYGNGNAVLKMNYKKGLASLLVMLTLSFSGTSLYAQSMGISNTLITPDPSSILELRTTSKGMLIPRMTTTDRDAISTPANGLMIYNTVSKQFNFYNGSFWVALLSGSASSLSVDSGSTLSTSSTTDVVLEGMSKTVQEAGTYLALFNGQVIIPAASNSVGFSTATAKSDLNFIYTDITNIPVTNTAHALTFGSGEILFPGVYTITGAMSIAGTLTLDGQGDANALFIIRGSAAFNTGADVTVKLINGASAENIYWVANDAIGLGANTIIQGTLFSNSAAIAVGAGCKVTGRLLTKGGALAFGPGELSLPLNDSSIDFRTVDTFIMFTGGGGVANTGASTYTSDIGTNLGAITGFESATVDGTIYQAGSTTTVTAVNHMATFSLYKNGVLILNSSRTRTHLKNPSDVSLQGFAAAAAGDTIDVRWKIDEQPSDLKDISVNNRILTLVKVGN</sequence>
<dbReference type="Pfam" id="PF11999">
    <property type="entry name" value="Ice_binding"/>
    <property type="match status" value="1"/>
</dbReference>
<name>A0A1H4G6G6_9FLAO</name>
<reference evidence="4" key="1">
    <citation type="submission" date="2016-10" db="EMBL/GenBank/DDBJ databases">
        <authorList>
            <person name="Varghese N."/>
            <person name="Submissions S."/>
        </authorList>
    </citation>
    <scope>NUCLEOTIDE SEQUENCE [LARGE SCALE GENOMIC DNA]</scope>
    <source>
        <strain evidence="4">DSM 22376</strain>
    </source>
</reference>
<keyword evidence="4" id="KW-1185">Reference proteome</keyword>
<dbReference type="InterPro" id="IPR021884">
    <property type="entry name" value="Ice-bd_prot"/>
</dbReference>